<feature type="region of interest" description="Disordered" evidence="1">
    <location>
        <begin position="106"/>
        <end position="126"/>
    </location>
</feature>
<protein>
    <submittedName>
        <fullName evidence="2">Uncharacterized protein</fullName>
    </submittedName>
</protein>
<feature type="compositionally biased region" description="Polar residues" evidence="1">
    <location>
        <begin position="162"/>
        <end position="178"/>
    </location>
</feature>
<dbReference type="InParanoid" id="A0A2P5C9M3"/>
<gene>
    <name evidence="2" type="ORF">TorRG33x02_293110</name>
</gene>
<name>A0A2P5C9M3_TREOI</name>
<evidence type="ECO:0000313" key="2">
    <source>
        <dbReference type="EMBL" id="PON57723.1"/>
    </source>
</evidence>
<dbReference type="EMBL" id="JXTC01000394">
    <property type="protein sequence ID" value="PON57723.1"/>
    <property type="molecule type" value="Genomic_DNA"/>
</dbReference>
<dbReference type="Proteomes" id="UP000237000">
    <property type="component" value="Unassembled WGS sequence"/>
</dbReference>
<dbReference type="OrthoDB" id="1620351at2759"/>
<dbReference type="AlphaFoldDB" id="A0A2P5C9M3"/>
<comment type="caution">
    <text evidence="2">The sequence shown here is derived from an EMBL/GenBank/DDBJ whole genome shotgun (WGS) entry which is preliminary data.</text>
</comment>
<feature type="region of interest" description="Disordered" evidence="1">
    <location>
        <begin position="142"/>
        <end position="184"/>
    </location>
</feature>
<evidence type="ECO:0000256" key="1">
    <source>
        <dbReference type="SAM" id="MobiDB-lite"/>
    </source>
</evidence>
<reference evidence="3" key="1">
    <citation type="submission" date="2016-06" db="EMBL/GenBank/DDBJ databases">
        <title>Parallel loss of symbiosis genes in relatives of nitrogen-fixing non-legume Parasponia.</title>
        <authorList>
            <person name="Van Velzen R."/>
            <person name="Holmer R."/>
            <person name="Bu F."/>
            <person name="Rutten L."/>
            <person name="Van Zeijl A."/>
            <person name="Liu W."/>
            <person name="Santuari L."/>
            <person name="Cao Q."/>
            <person name="Sharma T."/>
            <person name="Shen D."/>
            <person name="Roswanjaya Y."/>
            <person name="Wardhani T."/>
            <person name="Kalhor M.S."/>
            <person name="Jansen J."/>
            <person name="Van den Hoogen J."/>
            <person name="Gungor B."/>
            <person name="Hartog M."/>
            <person name="Hontelez J."/>
            <person name="Verver J."/>
            <person name="Yang W.-C."/>
            <person name="Schijlen E."/>
            <person name="Repin R."/>
            <person name="Schilthuizen M."/>
            <person name="Schranz E."/>
            <person name="Heidstra R."/>
            <person name="Miyata K."/>
            <person name="Fedorova E."/>
            <person name="Kohlen W."/>
            <person name="Bisseling T."/>
            <person name="Smit S."/>
            <person name="Geurts R."/>
        </authorList>
    </citation>
    <scope>NUCLEOTIDE SEQUENCE [LARGE SCALE GENOMIC DNA]</scope>
    <source>
        <strain evidence="3">cv. RG33-2</strain>
    </source>
</reference>
<sequence>MSSFCRRSSMTFRCEFECWVRTNVGLAAGRYSGTSRPDLYLTPQALHSVFGPIGPVRHWGVFSDAQCVHLRAPPPDTGEASLCFDLGFATTGDSSSAVVVVVVDDKDPQPVLPPPPQPRPEAEAGAAAGTLDRLLLARPEKDASFGKVRAPAISPAGKSLKESSTNLDNHSNSATSSLCPKPKN</sequence>
<organism evidence="2 3">
    <name type="scientific">Trema orientale</name>
    <name type="common">Charcoal tree</name>
    <name type="synonym">Celtis orientalis</name>
    <dbReference type="NCBI Taxonomy" id="63057"/>
    <lineage>
        <taxon>Eukaryota</taxon>
        <taxon>Viridiplantae</taxon>
        <taxon>Streptophyta</taxon>
        <taxon>Embryophyta</taxon>
        <taxon>Tracheophyta</taxon>
        <taxon>Spermatophyta</taxon>
        <taxon>Magnoliopsida</taxon>
        <taxon>eudicotyledons</taxon>
        <taxon>Gunneridae</taxon>
        <taxon>Pentapetalae</taxon>
        <taxon>rosids</taxon>
        <taxon>fabids</taxon>
        <taxon>Rosales</taxon>
        <taxon>Cannabaceae</taxon>
        <taxon>Trema</taxon>
    </lineage>
</organism>
<feature type="compositionally biased region" description="Pro residues" evidence="1">
    <location>
        <begin position="110"/>
        <end position="119"/>
    </location>
</feature>
<evidence type="ECO:0000313" key="3">
    <source>
        <dbReference type="Proteomes" id="UP000237000"/>
    </source>
</evidence>
<proteinExistence type="predicted"/>
<accession>A0A2P5C9M3</accession>
<keyword evidence="3" id="KW-1185">Reference proteome</keyword>